<evidence type="ECO:0000256" key="3">
    <source>
        <dbReference type="ARBA" id="ARBA00023180"/>
    </source>
</evidence>
<dbReference type="GO" id="GO:0071555">
    <property type="term" value="P:cell wall organization"/>
    <property type="evidence" value="ECO:0007669"/>
    <property type="project" value="UniProtKB-KW"/>
</dbReference>
<comment type="catalytic activity">
    <reaction evidence="6">
        <text>Successive hydrolysis of beta-D-glucose units from the non-reducing ends of (1-&gt;3)-beta-D-glucans, releasing alpha-glucose.</text>
        <dbReference type="EC" id="3.2.1.58"/>
    </reaction>
</comment>
<keyword evidence="5" id="KW-0961">Cell wall biogenesis/degradation</keyword>
<protein>
    <recommendedName>
        <fullName evidence="7">glucan 1,3-beta-glucosidase</fullName>
        <ecNumber evidence="7">3.2.1.58</ecNumber>
    </recommendedName>
</protein>
<keyword evidence="9" id="KW-1133">Transmembrane helix</keyword>
<dbReference type="InterPro" id="IPR050386">
    <property type="entry name" value="Glycosyl_hydrolase_5"/>
</dbReference>
<dbReference type="EMBL" id="KN838805">
    <property type="protein sequence ID" value="KIJ94185.1"/>
    <property type="molecule type" value="Genomic_DNA"/>
</dbReference>
<evidence type="ECO:0000256" key="9">
    <source>
        <dbReference type="SAM" id="Phobius"/>
    </source>
</evidence>
<dbReference type="PANTHER" id="PTHR31297:SF34">
    <property type="entry name" value="GLUCAN 1,3-BETA-GLUCOSIDASE 2"/>
    <property type="match status" value="1"/>
</dbReference>
<keyword evidence="9" id="KW-0812">Transmembrane</keyword>
<dbReference type="SUPFAM" id="SSF51445">
    <property type="entry name" value="(Trans)glycosidases"/>
    <property type="match status" value="1"/>
</dbReference>
<evidence type="ECO:0000313" key="11">
    <source>
        <dbReference type="Proteomes" id="UP000054477"/>
    </source>
</evidence>
<evidence type="ECO:0000256" key="7">
    <source>
        <dbReference type="ARBA" id="ARBA00038929"/>
    </source>
</evidence>
<keyword evidence="2" id="KW-0378">Hydrolase</keyword>
<evidence type="ECO:0000256" key="6">
    <source>
        <dbReference type="ARBA" id="ARBA00036824"/>
    </source>
</evidence>
<dbReference type="HOGENOM" id="CLU_004624_6_1_1"/>
<dbReference type="Proteomes" id="UP000054477">
    <property type="component" value="Unassembled WGS sequence"/>
</dbReference>
<keyword evidence="3" id="KW-0325">Glycoprotein</keyword>
<keyword evidence="11" id="KW-1185">Reference proteome</keyword>
<feature type="region of interest" description="Disordered" evidence="8">
    <location>
        <begin position="64"/>
        <end position="92"/>
    </location>
</feature>
<dbReference type="GO" id="GO:0009251">
    <property type="term" value="P:glucan catabolic process"/>
    <property type="evidence" value="ECO:0007669"/>
    <property type="project" value="TreeGrafter"/>
</dbReference>
<dbReference type="GO" id="GO:0009986">
    <property type="term" value="C:cell surface"/>
    <property type="evidence" value="ECO:0007669"/>
    <property type="project" value="TreeGrafter"/>
</dbReference>
<organism evidence="10 11">
    <name type="scientific">Laccaria amethystina LaAM-08-1</name>
    <dbReference type="NCBI Taxonomy" id="1095629"/>
    <lineage>
        <taxon>Eukaryota</taxon>
        <taxon>Fungi</taxon>
        <taxon>Dikarya</taxon>
        <taxon>Basidiomycota</taxon>
        <taxon>Agaricomycotina</taxon>
        <taxon>Agaricomycetes</taxon>
        <taxon>Agaricomycetidae</taxon>
        <taxon>Agaricales</taxon>
        <taxon>Agaricineae</taxon>
        <taxon>Hydnangiaceae</taxon>
        <taxon>Laccaria</taxon>
    </lineage>
</organism>
<reference evidence="10 11" key="1">
    <citation type="submission" date="2014-04" db="EMBL/GenBank/DDBJ databases">
        <authorList>
            <consortium name="DOE Joint Genome Institute"/>
            <person name="Kuo A."/>
            <person name="Kohler A."/>
            <person name="Nagy L.G."/>
            <person name="Floudas D."/>
            <person name="Copeland A."/>
            <person name="Barry K.W."/>
            <person name="Cichocki N."/>
            <person name="Veneault-Fourrey C."/>
            <person name="LaButti K."/>
            <person name="Lindquist E.A."/>
            <person name="Lipzen A."/>
            <person name="Lundell T."/>
            <person name="Morin E."/>
            <person name="Murat C."/>
            <person name="Sun H."/>
            <person name="Tunlid A."/>
            <person name="Henrissat B."/>
            <person name="Grigoriev I.V."/>
            <person name="Hibbett D.S."/>
            <person name="Martin F."/>
            <person name="Nordberg H.P."/>
            <person name="Cantor M.N."/>
            <person name="Hua S.X."/>
        </authorList>
    </citation>
    <scope>NUCLEOTIDE SEQUENCE [LARGE SCALE GENOMIC DNA]</scope>
    <source>
        <strain evidence="10 11">LaAM-08-1</strain>
    </source>
</reference>
<dbReference type="AlphaFoldDB" id="A0A0C9WRR5"/>
<dbReference type="Gene3D" id="3.20.20.80">
    <property type="entry name" value="Glycosidases"/>
    <property type="match status" value="1"/>
</dbReference>
<evidence type="ECO:0000313" key="10">
    <source>
        <dbReference type="EMBL" id="KIJ94185.1"/>
    </source>
</evidence>
<evidence type="ECO:0000256" key="5">
    <source>
        <dbReference type="ARBA" id="ARBA00023316"/>
    </source>
</evidence>
<keyword evidence="4" id="KW-0326">Glycosidase</keyword>
<dbReference type="InterPro" id="IPR017853">
    <property type="entry name" value="GH"/>
</dbReference>
<evidence type="ECO:0000256" key="2">
    <source>
        <dbReference type="ARBA" id="ARBA00022801"/>
    </source>
</evidence>
<feature type="transmembrane region" description="Helical" evidence="9">
    <location>
        <begin position="126"/>
        <end position="151"/>
    </location>
</feature>
<dbReference type="OrthoDB" id="62120at2759"/>
<dbReference type="GO" id="GO:0004338">
    <property type="term" value="F:glucan exo-1,3-beta-glucosidase activity"/>
    <property type="evidence" value="ECO:0007669"/>
    <property type="project" value="UniProtKB-EC"/>
</dbReference>
<gene>
    <name evidence="10" type="ORF">K443DRAFT_110839</name>
</gene>
<sequence length="733" mass="80356">MSTSNVWRDLASSQAPSMDSPNRATHSQDLLPAYQSGDVAARAASAPILAVRQFESQPLLTAGDEQGEWHSMAEPTTRSWTSNPASSKKADVTREFRAPANSWLAGSHEIRERAYEENARRRKSRVWFGVGAVTLVSIVLAVFLPVFFLVIRKNSQKNRFTGGDGSVVTLENGTKFTYRNAFGGFWVDDPSNPFDDFARPNSWTPAINEEWHWGENRVFGVNLGGWLVLEPFITPDIFQRYPSATDEFTLSQLMAADTVNGGLAQLEAHYHTFITEQDIAEIAGAGLNFVRVPLPFWAIERWDGEPYLEKVSWTYFLRLLGWARKYGLRVCLDLHTVPGSQNTHNHVGPNGTINFLTGNMGLANAQRTLYYIRVLTEFISQPQYRDLIPLFNVVDEPTVPLDELTSFYLKTHNMIRSITGRGPGNGPYIVIHDAFQNASAWTGFLQGSDRIALDEHPFLDLGGLDADPVAVLGATGQPGGKWPGLACSRFGQNIENNRQGFGVTIAGEFSVAPNDCGLFLNGVNSTSANPDCSKYNEWANYNSSMKDGLSSIFQASADALGDWIFWTWKISPSQAGTIQAPLWSYQLGLKNGWIPKDPRTAQGKCASLNVNMSRFPGNFLPWQTGTPSSIPASSSTQFPWPPASITAADVPISLLPTYTNTAPIIILPVPTFPAAPSQVTQGFNGWFNRNDTEGGAVKVTGCPYPDEYSGSFAVTPTAPCTGPTTSLVELGSR</sequence>
<keyword evidence="9" id="KW-0472">Membrane</keyword>
<comment type="similarity">
    <text evidence="1">Belongs to the glycosyl hydrolase 5 (cellulase A) family.</text>
</comment>
<name>A0A0C9WRR5_9AGAR</name>
<dbReference type="GO" id="GO:0005576">
    <property type="term" value="C:extracellular region"/>
    <property type="evidence" value="ECO:0007669"/>
    <property type="project" value="TreeGrafter"/>
</dbReference>
<evidence type="ECO:0000256" key="4">
    <source>
        <dbReference type="ARBA" id="ARBA00023295"/>
    </source>
</evidence>
<accession>A0A0C9WRR5</accession>
<reference evidence="11" key="2">
    <citation type="submission" date="2015-01" db="EMBL/GenBank/DDBJ databases">
        <title>Evolutionary Origins and Diversification of the Mycorrhizal Mutualists.</title>
        <authorList>
            <consortium name="DOE Joint Genome Institute"/>
            <consortium name="Mycorrhizal Genomics Consortium"/>
            <person name="Kohler A."/>
            <person name="Kuo A."/>
            <person name="Nagy L.G."/>
            <person name="Floudas D."/>
            <person name="Copeland A."/>
            <person name="Barry K.W."/>
            <person name="Cichocki N."/>
            <person name="Veneault-Fourrey C."/>
            <person name="LaButti K."/>
            <person name="Lindquist E.A."/>
            <person name="Lipzen A."/>
            <person name="Lundell T."/>
            <person name="Morin E."/>
            <person name="Murat C."/>
            <person name="Riley R."/>
            <person name="Ohm R."/>
            <person name="Sun H."/>
            <person name="Tunlid A."/>
            <person name="Henrissat B."/>
            <person name="Grigoriev I.V."/>
            <person name="Hibbett D.S."/>
            <person name="Martin F."/>
        </authorList>
    </citation>
    <scope>NUCLEOTIDE SEQUENCE [LARGE SCALE GENOMIC DNA]</scope>
    <source>
        <strain evidence="11">LaAM-08-1</strain>
    </source>
</reference>
<dbReference type="EC" id="3.2.1.58" evidence="7"/>
<dbReference type="PANTHER" id="PTHR31297">
    <property type="entry name" value="GLUCAN ENDO-1,6-BETA-GLUCOSIDASE B"/>
    <property type="match status" value="1"/>
</dbReference>
<feature type="region of interest" description="Disordered" evidence="8">
    <location>
        <begin position="1"/>
        <end position="26"/>
    </location>
</feature>
<proteinExistence type="inferred from homology"/>
<feature type="compositionally biased region" description="Polar residues" evidence="8">
    <location>
        <begin position="74"/>
        <end position="86"/>
    </location>
</feature>
<evidence type="ECO:0000256" key="1">
    <source>
        <dbReference type="ARBA" id="ARBA00005641"/>
    </source>
</evidence>
<evidence type="ECO:0000256" key="8">
    <source>
        <dbReference type="SAM" id="MobiDB-lite"/>
    </source>
</evidence>
<dbReference type="STRING" id="1095629.A0A0C9WRR5"/>